<dbReference type="AlphaFoldDB" id="A0A6G1HK32"/>
<keyword evidence="2" id="KW-0472">Membrane</keyword>
<protein>
    <submittedName>
        <fullName evidence="3">Uncharacterized protein</fullName>
    </submittedName>
</protein>
<reference evidence="3" key="1">
    <citation type="journal article" date="2020" name="Stud. Mycol.">
        <title>101 Dothideomycetes genomes: a test case for predicting lifestyles and emergence of pathogens.</title>
        <authorList>
            <person name="Haridas S."/>
            <person name="Albert R."/>
            <person name="Binder M."/>
            <person name="Bloem J."/>
            <person name="Labutti K."/>
            <person name="Salamov A."/>
            <person name="Andreopoulos B."/>
            <person name="Baker S."/>
            <person name="Barry K."/>
            <person name="Bills G."/>
            <person name="Bluhm B."/>
            <person name="Cannon C."/>
            <person name="Castanera R."/>
            <person name="Culley D."/>
            <person name="Daum C."/>
            <person name="Ezra D."/>
            <person name="Gonzalez J."/>
            <person name="Henrissat B."/>
            <person name="Kuo A."/>
            <person name="Liang C."/>
            <person name="Lipzen A."/>
            <person name="Lutzoni F."/>
            <person name="Magnuson J."/>
            <person name="Mondo S."/>
            <person name="Nolan M."/>
            <person name="Ohm R."/>
            <person name="Pangilinan J."/>
            <person name="Park H.-J."/>
            <person name="Ramirez L."/>
            <person name="Alfaro M."/>
            <person name="Sun H."/>
            <person name="Tritt A."/>
            <person name="Yoshinaga Y."/>
            <person name="Zwiers L.-H."/>
            <person name="Turgeon B."/>
            <person name="Goodwin S."/>
            <person name="Spatafora J."/>
            <person name="Crous P."/>
            <person name="Grigoriev I."/>
        </authorList>
    </citation>
    <scope>NUCLEOTIDE SEQUENCE</scope>
    <source>
        <strain evidence="3">CBS 262.69</strain>
    </source>
</reference>
<dbReference type="EMBL" id="ML996708">
    <property type="protein sequence ID" value="KAF2396216.1"/>
    <property type="molecule type" value="Genomic_DNA"/>
</dbReference>
<keyword evidence="4" id="KW-1185">Reference proteome</keyword>
<organism evidence="3 4">
    <name type="scientific">Trichodelitschia bisporula</name>
    <dbReference type="NCBI Taxonomy" id="703511"/>
    <lineage>
        <taxon>Eukaryota</taxon>
        <taxon>Fungi</taxon>
        <taxon>Dikarya</taxon>
        <taxon>Ascomycota</taxon>
        <taxon>Pezizomycotina</taxon>
        <taxon>Dothideomycetes</taxon>
        <taxon>Dothideomycetes incertae sedis</taxon>
        <taxon>Phaeotrichales</taxon>
        <taxon>Phaeotrichaceae</taxon>
        <taxon>Trichodelitschia</taxon>
    </lineage>
</organism>
<name>A0A6G1HK32_9PEZI</name>
<gene>
    <name evidence="3" type="ORF">EJ06DRAFT_560159</name>
</gene>
<feature type="transmembrane region" description="Helical" evidence="2">
    <location>
        <begin position="122"/>
        <end position="146"/>
    </location>
</feature>
<evidence type="ECO:0000256" key="2">
    <source>
        <dbReference type="SAM" id="Phobius"/>
    </source>
</evidence>
<dbReference type="Proteomes" id="UP000799640">
    <property type="component" value="Unassembled WGS sequence"/>
</dbReference>
<feature type="compositionally biased region" description="Basic and acidic residues" evidence="1">
    <location>
        <begin position="194"/>
        <end position="220"/>
    </location>
</feature>
<evidence type="ECO:0000256" key="1">
    <source>
        <dbReference type="SAM" id="MobiDB-lite"/>
    </source>
</evidence>
<evidence type="ECO:0000313" key="4">
    <source>
        <dbReference type="Proteomes" id="UP000799640"/>
    </source>
</evidence>
<accession>A0A6G1HK32</accession>
<feature type="compositionally biased region" description="Basic and acidic residues" evidence="1">
    <location>
        <begin position="290"/>
        <end position="301"/>
    </location>
</feature>
<keyword evidence="2" id="KW-0812">Transmembrane</keyword>
<proteinExistence type="predicted"/>
<dbReference type="OrthoDB" id="5414285at2759"/>
<keyword evidence="2" id="KW-1133">Transmembrane helix</keyword>
<feature type="region of interest" description="Disordered" evidence="1">
    <location>
        <begin position="262"/>
        <end position="301"/>
    </location>
</feature>
<sequence length="301" mass="32708">MSALPATSASASASLLPDFSSVDNFNYIFHVDSAVTRIAVHSARTPPSTALISAVIRTPRLASPLNARLPHHLPHTHHKTTDYFITMLILPRTTFSPPPLRRALSLTHHTLMRRDSHSPSGWVMALTAFLVISLIGLLIWGAIILLRRRRGNTSSTPLMPNAPFSTPQTGPFAWLSRLNPRSRSRAQGVGFEPASRRGADDEAWDARVDDPYGGREEQELGLRGPTGYEGAGYVAEGFERPAVVGGSRVEDPFGDENRAVHAEDPFADANAAGRVRGVSPRPVEGGKGSPTERRSLFKENV</sequence>
<feature type="region of interest" description="Disordered" evidence="1">
    <location>
        <begin position="185"/>
        <end position="226"/>
    </location>
</feature>
<evidence type="ECO:0000313" key="3">
    <source>
        <dbReference type="EMBL" id="KAF2396216.1"/>
    </source>
</evidence>